<accession>A0A0C6FLV7</accession>
<evidence type="ECO:0000313" key="1">
    <source>
        <dbReference type="EMBL" id="BAQ49358.1"/>
    </source>
</evidence>
<dbReference type="Proteomes" id="UP000061432">
    <property type="component" value="Plasmid pMaq22A_1p"/>
</dbReference>
<dbReference type="KEGG" id="maqu:Maq22A_1p35645"/>
<reference evidence="1 2" key="1">
    <citation type="journal article" date="2015" name="Genome Announc.">
        <title>Complete Genome Sequence of Methylobacterium aquaticum Strain 22A, Isolated from Racomitrium japonicum Moss.</title>
        <authorList>
            <person name="Tani A."/>
            <person name="Ogura Y."/>
            <person name="Hayashi T."/>
            <person name="Kimbara K."/>
        </authorList>
    </citation>
    <scope>NUCLEOTIDE SEQUENCE [LARGE SCALE GENOMIC DNA]</scope>
    <source>
        <strain evidence="1 2">MA-22A</strain>
        <plasmid evidence="2">Plasmid pMaq22A_1p DNA</plasmid>
    </source>
</reference>
<dbReference type="PATRIC" id="fig|270351.10.peg.6426"/>
<reference evidence="2" key="2">
    <citation type="submission" date="2015-01" db="EMBL/GenBank/DDBJ databases">
        <title>Complete genome sequence of Methylobacterium aquaticum strain 22A.</title>
        <authorList>
            <person name="Tani A."/>
            <person name="Ogura Y."/>
            <person name="Hayashi T."/>
        </authorList>
    </citation>
    <scope>NUCLEOTIDE SEQUENCE [LARGE SCALE GENOMIC DNA]</scope>
    <source>
        <strain evidence="2">MA-22A</strain>
        <plasmid evidence="2">Plasmid pMaq22A_1p DNA</plasmid>
    </source>
</reference>
<sequence>MVTRAVIMTREVVVEATGMGEVLAIVIGINAAEKDWAVMYPDCPACRCEAGGRTDVGCSTVGWP</sequence>
<dbReference type="EMBL" id="AP014705">
    <property type="protein sequence ID" value="BAQ49358.1"/>
    <property type="molecule type" value="Genomic_DNA"/>
</dbReference>
<dbReference type="AlphaFoldDB" id="A0A0C6FLV7"/>
<organism evidence="1 2">
    <name type="scientific">Methylobacterium aquaticum</name>
    <dbReference type="NCBI Taxonomy" id="270351"/>
    <lineage>
        <taxon>Bacteria</taxon>
        <taxon>Pseudomonadati</taxon>
        <taxon>Pseudomonadota</taxon>
        <taxon>Alphaproteobacteria</taxon>
        <taxon>Hyphomicrobiales</taxon>
        <taxon>Methylobacteriaceae</taxon>
        <taxon>Methylobacterium</taxon>
    </lineage>
</organism>
<evidence type="ECO:0000313" key="2">
    <source>
        <dbReference type="Proteomes" id="UP000061432"/>
    </source>
</evidence>
<name>A0A0C6FLV7_9HYPH</name>
<gene>
    <name evidence="1" type="ORF">Maq22A_1p35645</name>
</gene>
<keyword evidence="1" id="KW-0614">Plasmid</keyword>
<geneLocation type="plasmid" evidence="2">
    <name>pMaq22A_1p DNA</name>
</geneLocation>
<protein>
    <submittedName>
        <fullName evidence="1">Uncharacterized protein</fullName>
    </submittedName>
</protein>
<proteinExistence type="predicted"/>